<organism evidence="1 2">
    <name type="scientific">Phlebia brevispora</name>
    <dbReference type="NCBI Taxonomy" id="194682"/>
    <lineage>
        <taxon>Eukaryota</taxon>
        <taxon>Fungi</taxon>
        <taxon>Dikarya</taxon>
        <taxon>Basidiomycota</taxon>
        <taxon>Agaricomycotina</taxon>
        <taxon>Agaricomycetes</taxon>
        <taxon>Polyporales</taxon>
        <taxon>Meruliaceae</taxon>
        <taxon>Phlebia</taxon>
    </lineage>
</organism>
<comment type="caution">
    <text evidence="1">The sequence shown here is derived from an EMBL/GenBank/DDBJ whole genome shotgun (WGS) entry which is preliminary data.</text>
</comment>
<accession>A0ACC1TCL7</accession>
<reference evidence="1" key="1">
    <citation type="submission" date="2022-07" db="EMBL/GenBank/DDBJ databases">
        <title>Genome Sequence of Phlebia brevispora.</title>
        <authorList>
            <person name="Buettner E."/>
        </authorList>
    </citation>
    <scope>NUCLEOTIDE SEQUENCE</scope>
    <source>
        <strain evidence="1">MPL23</strain>
    </source>
</reference>
<sequence length="1237" mass="140598">MPVCLCGQKFNDDRHYNKHKKKCTAVRGALSDAVENAHLVAEDETERPPKRPRWETILSLNRTDDHVRGDPGLSFHERPQGENRRGAGFLDLNLDPPPACEPDEANDHRPPQVITRAGRVVRPSQKVLDTLPEEAGVVEASSDSFAGHEEPATTSDKRPARVTLLLTERIRTAANRFGISRLYKRKPSRAPSKESDLARLYTPTAPTITASRSRRTIRTIIAPFPNLSSWLFSHHYWINGHKKTQEDRQMMQGLLTRDDFNTADIRGVNFKKLDEELAADDTNLPWVDGDEGWKCSPLVIDIPLGQKPTNLALRETASAQRRADRLEAIPDEPVNRPFRGQPYTVNNLWHKDLTAEIKTTLESDPAAAHFVFDPCLLHCSKSSQDDTLEGVYGELYNSPVAVQEDLRLQNSAREEGCNLPRAIAKIILYTDSTNVTQFGNTSMWPGYLWFGNQSKYERARPTAHAAHHIAYFPKLPDSIQEEIRRLHGKPATAALLTHLRRDLWHAGWEIILDDKFMVAYHHGIIVDCADGVRRRIYPRIFLYSADYPEKMLVAALRDKGKYPCPHCGVTFDDIFASGTEDDRKLRQATIRKDNEERRRLVDQARELIYDNGYVVNSDRVDGLLKSRSLVPTINAFSAKLATMPSFDCYKMLAPDVMHELELGVWKSVFAHLIRILESLNPDLINELNARFRQVPIFGENTIRKFAANVSDMSNMAALHYEDILQCSIPVFEGLLPEPHNSHIISLLYSMAYFHCLAKMRLHTDTSVALLDQAYSVMASHLRHFQMVVCPHFQTKETLRECAARVRAQANSGAVRGRPSVESSSARKPRSFNMSTIKMHLLGYYAIYIPLYGTTDGYSTKIGEHEHRRVKARRMRTNLRNSESQMADIDLRERRLHRMAAELTAQGVSVPGYRESSKQNIDEMRPEDHHKIAQESDARIALYLRDIQAEHADDPALEDFGSRLYEHIHQRFLQELSTDEGAASPLVHAGSILIKHERIYRHATLRINFTTYDIQRDQDVIHCYDDPSGDKIHILVHAPYDSLNFPWRYATVLGVFHAEVLLPDHSERRLEFLWVRWLEIDPTWISGPGTRRLERVQYATEEAYSFLDPATVIRGCHLIPAFHYGRDVDLTARSVAHTPGGDWKYYYVDRFVDRDMGARFAGLGLGNLGMKARYPESLTVDTAMDNEAFVAHALSLQQSNHGSSATSSSVTTGQGINMIDEEDYENDEATLLEGEMDL</sequence>
<evidence type="ECO:0000313" key="1">
    <source>
        <dbReference type="EMBL" id="KAJ3558432.1"/>
    </source>
</evidence>
<name>A0ACC1TCL7_9APHY</name>
<dbReference type="EMBL" id="JANHOG010000089">
    <property type="protein sequence ID" value="KAJ3558432.1"/>
    <property type="molecule type" value="Genomic_DNA"/>
</dbReference>
<dbReference type="Proteomes" id="UP001148662">
    <property type="component" value="Unassembled WGS sequence"/>
</dbReference>
<evidence type="ECO:0000313" key="2">
    <source>
        <dbReference type="Proteomes" id="UP001148662"/>
    </source>
</evidence>
<keyword evidence="2" id="KW-1185">Reference proteome</keyword>
<gene>
    <name evidence="1" type="ORF">NM688_g934</name>
</gene>
<proteinExistence type="predicted"/>
<protein>
    <submittedName>
        <fullName evidence="1">Uncharacterized protein</fullName>
    </submittedName>
</protein>